<name>A0AAV4JFZ1_9GAST</name>
<sequence length="124" mass="13862">MLNHVFFHAQLPQVPNVTLITLQSIAKYGVSGEKQICVQVPTLFGIYFSLLYYAFHGSEDGIFLHSRSDGNHSTYRVSEQRQRHIECSSEICSLQTMPPSPHTPRKPFSDSSHALRTSSPSPSA</sequence>
<reference evidence="2 3" key="1">
    <citation type="journal article" date="2021" name="Elife">
        <title>Chloroplast acquisition without the gene transfer in kleptoplastic sea slugs, Plakobranchus ocellatus.</title>
        <authorList>
            <person name="Maeda T."/>
            <person name="Takahashi S."/>
            <person name="Yoshida T."/>
            <person name="Shimamura S."/>
            <person name="Takaki Y."/>
            <person name="Nagai Y."/>
            <person name="Toyoda A."/>
            <person name="Suzuki Y."/>
            <person name="Arimoto A."/>
            <person name="Ishii H."/>
            <person name="Satoh N."/>
            <person name="Nishiyama T."/>
            <person name="Hasebe M."/>
            <person name="Maruyama T."/>
            <person name="Minagawa J."/>
            <person name="Obokata J."/>
            <person name="Shigenobu S."/>
        </authorList>
    </citation>
    <scope>NUCLEOTIDE SEQUENCE [LARGE SCALE GENOMIC DNA]</scope>
</reference>
<organism evidence="2 3">
    <name type="scientific">Elysia marginata</name>
    <dbReference type="NCBI Taxonomy" id="1093978"/>
    <lineage>
        <taxon>Eukaryota</taxon>
        <taxon>Metazoa</taxon>
        <taxon>Spiralia</taxon>
        <taxon>Lophotrochozoa</taxon>
        <taxon>Mollusca</taxon>
        <taxon>Gastropoda</taxon>
        <taxon>Heterobranchia</taxon>
        <taxon>Euthyneura</taxon>
        <taxon>Panpulmonata</taxon>
        <taxon>Sacoglossa</taxon>
        <taxon>Placobranchoidea</taxon>
        <taxon>Plakobranchidae</taxon>
        <taxon>Elysia</taxon>
    </lineage>
</organism>
<dbReference type="Proteomes" id="UP000762676">
    <property type="component" value="Unassembled WGS sequence"/>
</dbReference>
<feature type="region of interest" description="Disordered" evidence="1">
    <location>
        <begin position="94"/>
        <end position="124"/>
    </location>
</feature>
<comment type="caution">
    <text evidence="2">The sequence shown here is derived from an EMBL/GenBank/DDBJ whole genome shotgun (WGS) entry which is preliminary data.</text>
</comment>
<evidence type="ECO:0000256" key="1">
    <source>
        <dbReference type="SAM" id="MobiDB-lite"/>
    </source>
</evidence>
<accession>A0AAV4JFZ1</accession>
<dbReference type="EMBL" id="BMAT01006895">
    <property type="protein sequence ID" value="GFS21693.1"/>
    <property type="molecule type" value="Genomic_DNA"/>
</dbReference>
<evidence type="ECO:0000313" key="3">
    <source>
        <dbReference type="Proteomes" id="UP000762676"/>
    </source>
</evidence>
<keyword evidence="3" id="KW-1185">Reference proteome</keyword>
<feature type="compositionally biased region" description="Polar residues" evidence="1">
    <location>
        <begin position="109"/>
        <end position="124"/>
    </location>
</feature>
<gene>
    <name evidence="2" type="ORF">ElyMa_003344900</name>
</gene>
<dbReference type="AlphaFoldDB" id="A0AAV4JFZ1"/>
<proteinExistence type="predicted"/>
<protein>
    <submittedName>
        <fullName evidence="2">Uncharacterized protein</fullName>
    </submittedName>
</protein>
<evidence type="ECO:0000313" key="2">
    <source>
        <dbReference type="EMBL" id="GFS21693.1"/>
    </source>
</evidence>